<accession>M1DZK0</accession>
<keyword evidence="2" id="KW-1185">Reference proteome</keyword>
<dbReference type="PANTHER" id="PTHR32108:SF9">
    <property type="entry name" value="REVERSE TRANSCRIPTASE RNASE H-LIKE DOMAIN-CONTAINING PROTEIN"/>
    <property type="match status" value="1"/>
</dbReference>
<dbReference type="Proteomes" id="UP000011115">
    <property type="component" value="Unassembled WGS sequence"/>
</dbReference>
<dbReference type="PANTHER" id="PTHR32108">
    <property type="entry name" value="DNA-DIRECTED RNA POLYMERASE SUBUNIT ALPHA"/>
    <property type="match status" value="1"/>
</dbReference>
<proteinExistence type="predicted"/>
<dbReference type="Gramene" id="PGSC0003DMT400096941">
    <property type="protein sequence ID" value="PGSC0003DMT400096941"/>
    <property type="gene ID" value="PGSC0003DMG400046512"/>
</dbReference>
<name>M1DZK0_SOLTU</name>
<dbReference type="EnsemblPlants" id="PGSC0003DMT400096941">
    <property type="protein sequence ID" value="PGSC0003DMT400096941"/>
    <property type="gene ID" value="PGSC0003DMG400046512"/>
</dbReference>
<dbReference type="HOGENOM" id="CLU_1241953_0_0_1"/>
<dbReference type="PaxDb" id="4113-PGSC0003DMT400096941"/>
<reference evidence="2" key="1">
    <citation type="journal article" date="2011" name="Nature">
        <title>Genome sequence and analysis of the tuber crop potato.</title>
        <authorList>
            <consortium name="The Potato Genome Sequencing Consortium"/>
        </authorList>
    </citation>
    <scope>NUCLEOTIDE SEQUENCE [LARGE SCALE GENOMIC DNA]</scope>
    <source>
        <strain evidence="2">cv. DM1-3 516 R44</strain>
    </source>
</reference>
<dbReference type="AlphaFoldDB" id="M1DZK0"/>
<evidence type="ECO:0000313" key="1">
    <source>
        <dbReference type="EnsemblPlants" id="PGSC0003DMT400096941"/>
    </source>
</evidence>
<dbReference type="InParanoid" id="M1DZK0"/>
<organism evidence="1 2">
    <name type="scientific">Solanum tuberosum</name>
    <name type="common">Potato</name>
    <dbReference type="NCBI Taxonomy" id="4113"/>
    <lineage>
        <taxon>Eukaryota</taxon>
        <taxon>Viridiplantae</taxon>
        <taxon>Streptophyta</taxon>
        <taxon>Embryophyta</taxon>
        <taxon>Tracheophyta</taxon>
        <taxon>Spermatophyta</taxon>
        <taxon>Magnoliopsida</taxon>
        <taxon>eudicotyledons</taxon>
        <taxon>Gunneridae</taxon>
        <taxon>Pentapetalae</taxon>
        <taxon>asterids</taxon>
        <taxon>lamiids</taxon>
        <taxon>Solanales</taxon>
        <taxon>Solanaceae</taxon>
        <taxon>Solanoideae</taxon>
        <taxon>Solaneae</taxon>
        <taxon>Solanum</taxon>
    </lineage>
</organism>
<evidence type="ECO:0000313" key="2">
    <source>
        <dbReference type="Proteomes" id="UP000011115"/>
    </source>
</evidence>
<sequence>MQPKDYSIVKHLEKKPTQIVVWALLMSSQLHIQALMKALEDTYVFVGTNSDNLAAMISQITQRHHICFCDEELPFEGTMHNKALHITIKCGDNIINRVFIDDGEGSYSNGYTSIVDKVSTGCDFYMVELVNATGDNLALQFPMPFVYKMIVTVPLRSGFEPGFRLGKYFQGIIEPIQIPIKVSKFGLGHVPTEDDERPKVIQLCLKSSVRIRSSNVFVSFSQL</sequence>
<reference evidence="1" key="2">
    <citation type="submission" date="2015-06" db="UniProtKB">
        <authorList>
            <consortium name="EnsemblPlants"/>
        </authorList>
    </citation>
    <scope>IDENTIFICATION</scope>
    <source>
        <strain evidence="1">DM1-3 516 R44</strain>
    </source>
</reference>
<protein>
    <submittedName>
        <fullName evidence="1">Gag/pol polyprotein</fullName>
    </submittedName>
</protein>